<dbReference type="InterPro" id="IPR011333">
    <property type="entry name" value="SKP1/BTB/POZ_sf"/>
</dbReference>
<gene>
    <name evidence="2" type="ORF">CLCR_02670</name>
</gene>
<dbReference type="CDD" id="cd18186">
    <property type="entry name" value="BTB_POZ_ZBTB_KLHL-like"/>
    <property type="match status" value="1"/>
</dbReference>
<dbReference type="OrthoDB" id="1022638at2759"/>
<dbReference type="Pfam" id="PF00651">
    <property type="entry name" value="BTB"/>
    <property type="match status" value="1"/>
</dbReference>
<dbReference type="PANTHER" id="PTHR47843">
    <property type="entry name" value="BTB DOMAIN-CONTAINING PROTEIN-RELATED"/>
    <property type="match status" value="1"/>
</dbReference>
<dbReference type="InterPro" id="IPR000210">
    <property type="entry name" value="BTB/POZ_dom"/>
</dbReference>
<dbReference type="PANTHER" id="PTHR47843:SF2">
    <property type="entry name" value="BTB DOMAIN-CONTAINING PROTEIN"/>
    <property type="match status" value="1"/>
</dbReference>
<dbReference type="PROSITE" id="PS50097">
    <property type="entry name" value="BTB"/>
    <property type="match status" value="1"/>
</dbReference>
<protein>
    <recommendedName>
        <fullName evidence="1">BTB domain-containing protein</fullName>
    </recommendedName>
</protein>
<organism evidence="2 3">
    <name type="scientific">Cladophialophora carrionii</name>
    <dbReference type="NCBI Taxonomy" id="86049"/>
    <lineage>
        <taxon>Eukaryota</taxon>
        <taxon>Fungi</taxon>
        <taxon>Dikarya</taxon>
        <taxon>Ascomycota</taxon>
        <taxon>Pezizomycotina</taxon>
        <taxon>Eurotiomycetes</taxon>
        <taxon>Chaetothyriomycetidae</taxon>
        <taxon>Chaetothyriales</taxon>
        <taxon>Herpotrichiellaceae</taxon>
        <taxon>Cladophialophora</taxon>
    </lineage>
</organism>
<dbReference type="Proteomes" id="UP000094526">
    <property type="component" value="Unassembled WGS sequence"/>
</dbReference>
<evidence type="ECO:0000259" key="1">
    <source>
        <dbReference type="PROSITE" id="PS50097"/>
    </source>
</evidence>
<reference evidence="3" key="1">
    <citation type="submission" date="2015-07" db="EMBL/GenBank/DDBJ databases">
        <authorList>
            <person name="Teixeira M.M."/>
            <person name="Souza R.C."/>
            <person name="Almeida L.G."/>
            <person name="Vicente V.A."/>
            <person name="de Hoog S."/>
            <person name="Bocca A.L."/>
            <person name="de Almeida S.R."/>
            <person name="Vasconcelos A.T."/>
            <person name="Felipe M.S."/>
        </authorList>
    </citation>
    <scope>NUCLEOTIDE SEQUENCE [LARGE SCALE GENOMIC DNA]</scope>
    <source>
        <strain evidence="3">KSF</strain>
    </source>
</reference>
<evidence type="ECO:0000313" key="2">
    <source>
        <dbReference type="EMBL" id="OCT47013.1"/>
    </source>
</evidence>
<sequence length="139" mass="16012">MLVGKVAPIQPPQVERGNEVVRIIVRPQREDFTIHENLICAASAFFQTALTGNFIEGAEQKVTLPEEDHQLFQLVYNWLYSGRVADGVTTYLKKEDVCSGDIFWWRVYQIGNRLMMDRLRVLAIAQDPQLLYHPQAIRP</sequence>
<keyword evidence="3" id="KW-1185">Reference proteome</keyword>
<feature type="domain" description="BTB" evidence="1">
    <location>
        <begin position="19"/>
        <end position="84"/>
    </location>
</feature>
<accession>A0A1C1CER9</accession>
<dbReference type="VEuPathDB" id="FungiDB:CLCR_02670"/>
<proteinExistence type="predicted"/>
<dbReference type="VEuPathDB" id="FungiDB:G647_02405"/>
<name>A0A1C1CER9_9EURO</name>
<dbReference type="EMBL" id="LGRB01000014">
    <property type="protein sequence ID" value="OCT47013.1"/>
    <property type="molecule type" value="Genomic_DNA"/>
</dbReference>
<dbReference type="Gene3D" id="3.30.710.10">
    <property type="entry name" value="Potassium Channel Kv1.1, Chain A"/>
    <property type="match status" value="1"/>
</dbReference>
<evidence type="ECO:0000313" key="3">
    <source>
        <dbReference type="Proteomes" id="UP000094526"/>
    </source>
</evidence>
<comment type="caution">
    <text evidence="2">The sequence shown here is derived from an EMBL/GenBank/DDBJ whole genome shotgun (WGS) entry which is preliminary data.</text>
</comment>
<dbReference type="STRING" id="86049.A0A1C1CER9"/>
<dbReference type="SUPFAM" id="SSF54695">
    <property type="entry name" value="POZ domain"/>
    <property type="match status" value="1"/>
</dbReference>
<dbReference type="AlphaFoldDB" id="A0A1C1CER9"/>